<dbReference type="Gene3D" id="3.40.50.1000">
    <property type="entry name" value="HAD superfamily/HAD-like"/>
    <property type="match status" value="1"/>
</dbReference>
<dbReference type="CDD" id="cd01427">
    <property type="entry name" value="HAD_like"/>
    <property type="match status" value="1"/>
</dbReference>
<dbReference type="OrthoDB" id="9771107at2"/>
<accession>A0A177E767</accession>
<organism evidence="1 2">
    <name type="scientific">Thermodesulfatator autotrophicus</name>
    <dbReference type="NCBI Taxonomy" id="1795632"/>
    <lineage>
        <taxon>Bacteria</taxon>
        <taxon>Pseudomonadati</taxon>
        <taxon>Thermodesulfobacteriota</taxon>
        <taxon>Thermodesulfobacteria</taxon>
        <taxon>Thermodesulfobacteriales</taxon>
        <taxon>Thermodesulfatatoraceae</taxon>
        <taxon>Thermodesulfatator</taxon>
    </lineage>
</organism>
<proteinExistence type="predicted"/>
<protein>
    <recommendedName>
        <fullName evidence="3">Haloacid dehalogenase</fullName>
    </recommendedName>
</protein>
<dbReference type="Gene3D" id="1.10.3870.10">
    <property type="entry name" value="AF1437-like domain superfamily"/>
    <property type="match status" value="1"/>
</dbReference>
<sequence>MPQLNLDCEGPLTLNDNAFELCETFIPNGNKFFALISKYDDFLADVEKRPGYKAGDTLKLILPFLKAHDVTNKIMREFSKKTLKVLPEAISFLRFAQKTWPTFIISTSYRPYLEALCEISSFPMENVFCTEVDMEKIKLLPEEKKLLQKIAQEIATLPMIEIPDDAKSLSDLPAESQKVVLKLEEIFWEIIPETNAGYFLNKVNPIGGSEKAKAVKSSLSFTGLSLEETLYIGDSITDVQAFELVKEGGGGTVSFNGNRYALRAAEFYALAPQAAFHACLGVIFAKGGREALLKEATQKEFKPCKTLPETLNNWSNIAEFGQTSQENFEELVSRSETFRKNVRGEAIGALG</sequence>
<name>A0A177E767_9BACT</name>
<dbReference type="AlphaFoldDB" id="A0A177E767"/>
<dbReference type="SUPFAM" id="SSF56784">
    <property type="entry name" value="HAD-like"/>
    <property type="match status" value="1"/>
</dbReference>
<evidence type="ECO:0000313" key="1">
    <source>
        <dbReference type="EMBL" id="OAG27556.1"/>
    </source>
</evidence>
<comment type="caution">
    <text evidence="1">The sequence shown here is derived from an EMBL/GenBank/DDBJ whole genome shotgun (WGS) entry which is preliminary data.</text>
</comment>
<gene>
    <name evidence="1" type="ORF">TH606_06200</name>
</gene>
<reference evidence="1 2" key="1">
    <citation type="submission" date="2016-02" db="EMBL/GenBank/DDBJ databases">
        <title>Draft genome sequence of Thermodesulfatator sp. S606.</title>
        <authorList>
            <person name="Lai Q."/>
            <person name="Cao J."/>
            <person name="Dupont S."/>
            <person name="Shao Z."/>
            <person name="Jebbar M."/>
            <person name="Alain K."/>
        </authorList>
    </citation>
    <scope>NUCLEOTIDE SEQUENCE [LARGE SCALE GENOMIC DNA]</scope>
    <source>
        <strain evidence="1 2">S606</strain>
    </source>
</reference>
<evidence type="ECO:0008006" key="3">
    <source>
        <dbReference type="Google" id="ProtNLM"/>
    </source>
</evidence>
<keyword evidence="2" id="KW-1185">Reference proteome</keyword>
<dbReference type="EMBL" id="LSFI01000026">
    <property type="protein sequence ID" value="OAG27556.1"/>
    <property type="molecule type" value="Genomic_DNA"/>
</dbReference>
<dbReference type="Proteomes" id="UP000076964">
    <property type="component" value="Unassembled WGS sequence"/>
</dbReference>
<dbReference type="InterPro" id="IPR036412">
    <property type="entry name" value="HAD-like_sf"/>
</dbReference>
<dbReference type="InterPro" id="IPR023214">
    <property type="entry name" value="HAD_sf"/>
</dbReference>
<dbReference type="RefSeq" id="WP_068542055.1">
    <property type="nucleotide sequence ID" value="NZ_LSFI01000026.1"/>
</dbReference>
<dbReference type="STRING" id="1795632.TH606_06200"/>
<evidence type="ECO:0000313" key="2">
    <source>
        <dbReference type="Proteomes" id="UP000076964"/>
    </source>
</evidence>